<proteinExistence type="predicted"/>
<keyword evidence="2" id="KW-0812">Transmembrane</keyword>
<dbReference type="PANTHER" id="PTHR14614">
    <property type="entry name" value="HEPATOCELLULAR CARCINOMA-ASSOCIATED ANTIGEN"/>
    <property type="match status" value="1"/>
</dbReference>
<gene>
    <name evidence="3" type="ORF">CHLNCDRAFT_56795</name>
</gene>
<dbReference type="Pfam" id="PF10294">
    <property type="entry name" value="Methyltransf_16"/>
    <property type="match status" value="1"/>
</dbReference>
<dbReference type="RefSeq" id="XP_005851318.1">
    <property type="nucleotide sequence ID" value="XM_005851256.1"/>
</dbReference>
<keyword evidence="2" id="KW-0472">Membrane</keyword>
<dbReference type="EMBL" id="GL433836">
    <property type="protein sequence ID" value="EFN59216.1"/>
    <property type="molecule type" value="Genomic_DNA"/>
</dbReference>
<feature type="transmembrane region" description="Helical" evidence="2">
    <location>
        <begin position="138"/>
        <end position="156"/>
    </location>
</feature>
<reference evidence="3 4" key="1">
    <citation type="journal article" date="2010" name="Plant Cell">
        <title>The Chlorella variabilis NC64A genome reveals adaptation to photosymbiosis, coevolution with viruses, and cryptic sex.</title>
        <authorList>
            <person name="Blanc G."/>
            <person name="Duncan G."/>
            <person name="Agarkova I."/>
            <person name="Borodovsky M."/>
            <person name="Gurnon J."/>
            <person name="Kuo A."/>
            <person name="Lindquist E."/>
            <person name="Lucas S."/>
            <person name="Pangilinan J."/>
            <person name="Polle J."/>
            <person name="Salamov A."/>
            <person name="Terry A."/>
            <person name="Yamada T."/>
            <person name="Dunigan D.D."/>
            <person name="Grigoriev I.V."/>
            <person name="Claverie J.M."/>
            <person name="Van Etten J.L."/>
        </authorList>
    </citation>
    <scope>NUCLEOTIDE SEQUENCE [LARGE SCALE GENOMIC DNA]</scope>
    <source>
        <strain evidence="3 4">NC64A</strain>
    </source>
</reference>
<dbReference type="GeneID" id="17358941"/>
<keyword evidence="2" id="KW-1133">Transmembrane helix</keyword>
<sequence length="349" mass="37469">MAMADVQAGQNVPAAALEENSGPGVRAEGQTHGLLQSALELGRPVRACQGSRPQRTFCHMLSSFELRFERWEDGQLVQKRLTEPNRWEVHSAEEVAVTLGDLRLRILQQASALRYAAACIGWAPHQLAGAGINPEKLGVAAALWDGALVLAGYLVAQPRYRYLGMRCVELGAGVGLVGLALAAMGAQVAITDVEKVLPLMRENLGANGFDPAVGPREGSGWAEAAELEWGKPGWMERSVAPLAEAGVDLVVAADCCYIDQDGTSPSTPAFVETCAGLCGAKTRCLVRACLIQEAKKRFRHVKQVPLSAVPYPLRLEYVDIWELQQPLAAKTDCTSATRACLHVCLLSTC</sequence>
<evidence type="ECO:0000256" key="2">
    <source>
        <dbReference type="SAM" id="Phobius"/>
    </source>
</evidence>
<dbReference type="Gene3D" id="3.40.50.150">
    <property type="entry name" value="Vaccinia Virus protein VP39"/>
    <property type="match status" value="1"/>
</dbReference>
<dbReference type="eggNOG" id="KOG2793">
    <property type="taxonomic scope" value="Eukaryota"/>
</dbReference>
<accession>E1Z3Q4</accession>
<name>E1Z3Q4_CHLVA</name>
<evidence type="ECO:0000313" key="3">
    <source>
        <dbReference type="EMBL" id="EFN59216.1"/>
    </source>
</evidence>
<feature type="transmembrane region" description="Helical" evidence="2">
    <location>
        <begin position="168"/>
        <end position="190"/>
    </location>
</feature>
<evidence type="ECO:0000313" key="4">
    <source>
        <dbReference type="Proteomes" id="UP000008141"/>
    </source>
</evidence>
<keyword evidence="4" id="KW-1185">Reference proteome</keyword>
<dbReference type="PANTHER" id="PTHR14614:SF132">
    <property type="entry name" value="PROTEIN-LYSINE METHYLTRANSFERASE C42C1.13"/>
    <property type="match status" value="1"/>
</dbReference>
<organism evidence="4">
    <name type="scientific">Chlorella variabilis</name>
    <name type="common">Green alga</name>
    <dbReference type="NCBI Taxonomy" id="554065"/>
    <lineage>
        <taxon>Eukaryota</taxon>
        <taxon>Viridiplantae</taxon>
        <taxon>Chlorophyta</taxon>
        <taxon>core chlorophytes</taxon>
        <taxon>Trebouxiophyceae</taxon>
        <taxon>Chlorellales</taxon>
        <taxon>Chlorellaceae</taxon>
        <taxon>Chlorella clade</taxon>
        <taxon>Chlorella</taxon>
    </lineage>
</organism>
<dbReference type="Proteomes" id="UP000008141">
    <property type="component" value="Unassembled WGS sequence"/>
</dbReference>
<dbReference type="OrthoDB" id="413520at2759"/>
<dbReference type="InParanoid" id="E1Z3Q4"/>
<dbReference type="KEGG" id="cvr:CHLNCDRAFT_56795"/>
<dbReference type="InterPro" id="IPR029063">
    <property type="entry name" value="SAM-dependent_MTases_sf"/>
</dbReference>
<dbReference type="SUPFAM" id="SSF53335">
    <property type="entry name" value="S-adenosyl-L-methionine-dependent methyltransferases"/>
    <property type="match status" value="1"/>
</dbReference>
<evidence type="ECO:0000256" key="1">
    <source>
        <dbReference type="SAM" id="MobiDB-lite"/>
    </source>
</evidence>
<dbReference type="InterPro" id="IPR019410">
    <property type="entry name" value="Methyltransf_16"/>
</dbReference>
<dbReference type="AlphaFoldDB" id="E1Z3Q4"/>
<feature type="region of interest" description="Disordered" evidence="1">
    <location>
        <begin position="1"/>
        <end position="28"/>
    </location>
</feature>
<protein>
    <submittedName>
        <fullName evidence="3">Expressed protein</fullName>
    </submittedName>
</protein>